<evidence type="ECO:0000256" key="1">
    <source>
        <dbReference type="ARBA" id="ARBA00004305"/>
    </source>
</evidence>
<dbReference type="NCBIfam" id="NF009489">
    <property type="entry name" value="PRK12851.1"/>
    <property type="match status" value="1"/>
</dbReference>
<keyword evidence="6" id="KW-0496">Mitochondrion</keyword>
<evidence type="ECO:0000256" key="9">
    <source>
        <dbReference type="RuleBase" id="RU000418"/>
    </source>
</evidence>
<dbReference type="InterPro" id="IPR001844">
    <property type="entry name" value="Cpn60/GroEL"/>
</dbReference>
<dbReference type="HAMAP" id="MF_00600">
    <property type="entry name" value="CH60"/>
    <property type="match status" value="1"/>
</dbReference>
<reference evidence="10" key="1">
    <citation type="journal article" date="2024" name="Gigascience">
        <title>Chromosome-level genome of the poultry shaft louse Menopon gallinae provides insight into the host-switching and adaptive evolution of parasitic lice.</title>
        <authorList>
            <person name="Xu Y."/>
            <person name="Ma L."/>
            <person name="Liu S."/>
            <person name="Liang Y."/>
            <person name="Liu Q."/>
            <person name="He Z."/>
            <person name="Tian L."/>
            <person name="Duan Y."/>
            <person name="Cai W."/>
            <person name="Li H."/>
            <person name="Song F."/>
        </authorList>
    </citation>
    <scope>NUCLEOTIDE SEQUENCE</scope>
    <source>
        <strain evidence="10">Cailab_2023a</strain>
    </source>
</reference>
<sequence>MYRLPPLLRRVAQHQMMKTPHVRCMAKDVRFGPEVRALMLQGVDILTDAVAVTMGPKGRNVIIEQTWGSPKITKDGVTVAKGVELKDKFQNIGAKLVQDVANNTNEEAGDGTTTATVLARAIAKEGFEKISKGANPIEIRRGVMIAVDAVIAHLRTLSREVTTPEEISQVATISANGDKKIGDLIGAAMKKVGKEGVITVKDGKTLTDELEVIEGMKFDRGYISPYFINTSKGNKVEYQDALVLFSEKKITSIQSVIPALELSNSQRKPLVIVAEDIDGEALSTLVVNRLKIGLQVVAVKAPGFGDNRKATLNDMAIATGGIVFGDEASTVKLEDLQLSDLGVVGEVSITKDDTLFLKGKGKKEDIARRADQIRDLIANTTSEYEKEKLQERLARLASGVAVLKIGGSSEVEVNEKKDRVNDALCATRAAVEEGIVPGGGTALLRCIPILEKLKGANEDQQTGINIVAKALRMPCMTIAKNAGLDASVVVSKVEDLAQDTGYDALNNEYVNMIEKGIIDPTKVVRTALTDAAGIASMLTTSEAVITVIVPAKPDVILSGAEDSGPPPLSRAQSR</sequence>
<keyword evidence="7" id="KW-0143">Chaperone</keyword>
<dbReference type="GO" id="GO:0140662">
    <property type="term" value="F:ATP-dependent protein folding chaperone"/>
    <property type="evidence" value="ECO:0007669"/>
    <property type="project" value="InterPro"/>
</dbReference>
<dbReference type="NCBIfam" id="TIGR02348">
    <property type="entry name" value="GroEL"/>
    <property type="match status" value="1"/>
</dbReference>
<evidence type="ECO:0000256" key="2">
    <source>
        <dbReference type="ARBA" id="ARBA00006607"/>
    </source>
</evidence>
<dbReference type="SUPFAM" id="SSF48592">
    <property type="entry name" value="GroEL equatorial domain-like"/>
    <property type="match status" value="1"/>
</dbReference>
<evidence type="ECO:0000256" key="6">
    <source>
        <dbReference type="ARBA" id="ARBA00023128"/>
    </source>
</evidence>
<dbReference type="GO" id="GO:0042026">
    <property type="term" value="P:protein refolding"/>
    <property type="evidence" value="ECO:0007669"/>
    <property type="project" value="InterPro"/>
</dbReference>
<protein>
    <recommendedName>
        <fullName evidence="8">Heat shock protein 60</fullName>
    </recommendedName>
</protein>
<dbReference type="NCBIfam" id="NF000592">
    <property type="entry name" value="PRK00013.1"/>
    <property type="match status" value="1"/>
</dbReference>
<name>A0AAW2I440_9NEOP</name>
<keyword evidence="3" id="KW-0547">Nucleotide-binding</keyword>
<dbReference type="SUPFAM" id="SSF54849">
    <property type="entry name" value="GroEL-intermediate domain like"/>
    <property type="match status" value="1"/>
</dbReference>
<dbReference type="Gene3D" id="3.30.260.10">
    <property type="entry name" value="TCP-1-like chaperonin intermediate domain"/>
    <property type="match status" value="1"/>
</dbReference>
<dbReference type="NCBIfam" id="NF009487">
    <property type="entry name" value="PRK12849.1"/>
    <property type="match status" value="1"/>
</dbReference>
<gene>
    <name evidence="10" type="ORF">PYX00_004523</name>
</gene>
<keyword evidence="5" id="KW-0809">Transit peptide</keyword>
<evidence type="ECO:0000313" key="10">
    <source>
        <dbReference type="EMBL" id="KAL0277145.1"/>
    </source>
</evidence>
<dbReference type="FunFam" id="1.10.560.10:FF:000031">
    <property type="entry name" value="60 kDa heat shock protein, mitochondrial"/>
    <property type="match status" value="1"/>
</dbReference>
<dbReference type="FunFam" id="3.30.260.10:FF:000019">
    <property type="entry name" value="60 kDa heat shock mitochondrial"/>
    <property type="match status" value="1"/>
</dbReference>
<dbReference type="Gene3D" id="1.10.560.10">
    <property type="entry name" value="GroEL-like equatorial domain"/>
    <property type="match status" value="1"/>
</dbReference>
<dbReference type="InterPro" id="IPR027409">
    <property type="entry name" value="GroEL-like_apical_dom_sf"/>
</dbReference>
<dbReference type="NCBIfam" id="NF009488">
    <property type="entry name" value="PRK12850.1"/>
    <property type="match status" value="1"/>
</dbReference>
<comment type="caution">
    <text evidence="10">The sequence shown here is derived from an EMBL/GenBank/DDBJ whole genome shotgun (WGS) entry which is preliminary data.</text>
</comment>
<comment type="similarity">
    <text evidence="2 9">Belongs to the chaperonin (HSP60) family.</text>
</comment>
<dbReference type="SUPFAM" id="SSF52029">
    <property type="entry name" value="GroEL apical domain-like"/>
    <property type="match status" value="1"/>
</dbReference>
<evidence type="ECO:0000256" key="4">
    <source>
        <dbReference type="ARBA" id="ARBA00022840"/>
    </source>
</evidence>
<dbReference type="EMBL" id="JARGDH010000002">
    <property type="protein sequence ID" value="KAL0277145.1"/>
    <property type="molecule type" value="Genomic_DNA"/>
</dbReference>
<dbReference type="PROSITE" id="PS00296">
    <property type="entry name" value="CHAPERONINS_CPN60"/>
    <property type="match status" value="1"/>
</dbReference>
<evidence type="ECO:0000256" key="8">
    <source>
        <dbReference type="ARBA" id="ARBA00030005"/>
    </source>
</evidence>
<dbReference type="InterPro" id="IPR027413">
    <property type="entry name" value="GROEL-like_equatorial_sf"/>
</dbReference>
<keyword evidence="4" id="KW-0067">ATP-binding</keyword>
<dbReference type="InterPro" id="IPR027410">
    <property type="entry name" value="TCP-1-like_intermed_sf"/>
</dbReference>
<evidence type="ECO:0000256" key="5">
    <source>
        <dbReference type="ARBA" id="ARBA00022946"/>
    </source>
</evidence>
<dbReference type="InterPro" id="IPR018370">
    <property type="entry name" value="Chaperonin_Cpn60_CS"/>
</dbReference>
<organism evidence="10">
    <name type="scientific">Menopon gallinae</name>
    <name type="common">poultry shaft louse</name>
    <dbReference type="NCBI Taxonomy" id="328185"/>
    <lineage>
        <taxon>Eukaryota</taxon>
        <taxon>Metazoa</taxon>
        <taxon>Ecdysozoa</taxon>
        <taxon>Arthropoda</taxon>
        <taxon>Hexapoda</taxon>
        <taxon>Insecta</taxon>
        <taxon>Pterygota</taxon>
        <taxon>Neoptera</taxon>
        <taxon>Paraneoptera</taxon>
        <taxon>Psocodea</taxon>
        <taxon>Troctomorpha</taxon>
        <taxon>Phthiraptera</taxon>
        <taxon>Amblycera</taxon>
        <taxon>Menoponidae</taxon>
        <taxon>Menopon</taxon>
    </lineage>
</organism>
<dbReference type="GO" id="GO:0005524">
    <property type="term" value="F:ATP binding"/>
    <property type="evidence" value="ECO:0007669"/>
    <property type="project" value="UniProtKB-KW"/>
</dbReference>
<dbReference type="Gene3D" id="3.50.7.10">
    <property type="entry name" value="GroEL"/>
    <property type="match status" value="1"/>
</dbReference>
<evidence type="ECO:0000256" key="3">
    <source>
        <dbReference type="ARBA" id="ARBA00022741"/>
    </source>
</evidence>
<dbReference type="PANTHER" id="PTHR45633">
    <property type="entry name" value="60 KDA HEAT SHOCK PROTEIN, MITOCHONDRIAL"/>
    <property type="match status" value="1"/>
</dbReference>
<dbReference type="InterPro" id="IPR002423">
    <property type="entry name" value="Cpn60/GroEL/TCP-1"/>
</dbReference>
<accession>A0AAW2I440</accession>
<dbReference type="FunFam" id="3.50.7.10:FF:000001">
    <property type="entry name" value="60 kDa chaperonin"/>
    <property type="match status" value="1"/>
</dbReference>
<dbReference type="Pfam" id="PF00118">
    <property type="entry name" value="Cpn60_TCP1"/>
    <property type="match status" value="1"/>
</dbReference>
<comment type="subcellular location">
    <subcellularLocation>
        <location evidence="1">Mitochondrion matrix</location>
    </subcellularLocation>
</comment>
<proteinExistence type="inferred from homology"/>
<evidence type="ECO:0000256" key="7">
    <source>
        <dbReference type="ARBA" id="ARBA00023186"/>
    </source>
</evidence>
<dbReference type="CDD" id="cd03344">
    <property type="entry name" value="GroEL"/>
    <property type="match status" value="1"/>
</dbReference>
<dbReference type="GO" id="GO:0005759">
    <property type="term" value="C:mitochondrial matrix"/>
    <property type="evidence" value="ECO:0007669"/>
    <property type="project" value="UniProtKB-SubCell"/>
</dbReference>
<dbReference type="AlphaFoldDB" id="A0AAW2I440"/>
<dbReference type="PRINTS" id="PR00298">
    <property type="entry name" value="CHAPERONIN60"/>
</dbReference>